<dbReference type="InterPro" id="IPR046342">
    <property type="entry name" value="CBS_dom_sf"/>
</dbReference>
<dbReference type="PANTHER" id="PTHR48108">
    <property type="entry name" value="CBS DOMAIN-CONTAINING PROTEIN CBSX2, CHLOROPLASTIC"/>
    <property type="match status" value="1"/>
</dbReference>
<dbReference type="InterPro" id="IPR000644">
    <property type="entry name" value="CBS_dom"/>
</dbReference>
<gene>
    <name evidence="3" type="ORF">S01H1_49623</name>
</gene>
<comment type="caution">
    <text evidence="3">The sequence shown here is derived from an EMBL/GenBank/DDBJ whole genome shotgun (WGS) entry which is preliminary data.</text>
</comment>
<feature type="domain" description="CBS" evidence="2">
    <location>
        <begin position="125"/>
        <end position="187"/>
    </location>
</feature>
<dbReference type="EMBL" id="BARS01031932">
    <property type="protein sequence ID" value="GAG23746.1"/>
    <property type="molecule type" value="Genomic_DNA"/>
</dbReference>
<dbReference type="PROSITE" id="PS51371">
    <property type="entry name" value="CBS"/>
    <property type="match status" value="2"/>
</dbReference>
<dbReference type="Pfam" id="PF00571">
    <property type="entry name" value="CBS"/>
    <property type="match status" value="2"/>
</dbReference>
<accession>X0XFL3</accession>
<dbReference type="InterPro" id="IPR051462">
    <property type="entry name" value="CBS_domain-containing"/>
</dbReference>
<proteinExistence type="predicted"/>
<dbReference type="SUPFAM" id="SSF54631">
    <property type="entry name" value="CBS-domain pair"/>
    <property type="match status" value="1"/>
</dbReference>
<evidence type="ECO:0000313" key="3">
    <source>
        <dbReference type="EMBL" id="GAG23746.1"/>
    </source>
</evidence>
<sequence length="195" mass="21035">LPGEMAEIGNAIVMVIAVTTFVLEIVGPPCVRFAVKRAGEVGLDVTKEDLVRSYTVGQVMDRDCPSFPAGTTFNEIIRTIAETDAMHYPVVDADRKLAGVITIQELKDGMGAQAMADWLVASDLMEPAPDTVAEDAPLAEAVTRMREQGLECLPVVAGADDPRLVGMLELRAVERMLSQEVVRRQQLADARVGEA</sequence>
<dbReference type="Gene3D" id="3.10.580.10">
    <property type="entry name" value="CBS-domain"/>
    <property type="match status" value="2"/>
</dbReference>
<organism evidence="3">
    <name type="scientific">marine sediment metagenome</name>
    <dbReference type="NCBI Taxonomy" id="412755"/>
    <lineage>
        <taxon>unclassified sequences</taxon>
        <taxon>metagenomes</taxon>
        <taxon>ecological metagenomes</taxon>
    </lineage>
</organism>
<protein>
    <recommendedName>
        <fullName evidence="2">CBS domain-containing protein</fullName>
    </recommendedName>
</protein>
<reference evidence="3" key="1">
    <citation type="journal article" date="2014" name="Front. Microbiol.">
        <title>High frequency of phylogenetically diverse reductive dehalogenase-homologous genes in deep subseafloor sedimentary metagenomes.</title>
        <authorList>
            <person name="Kawai M."/>
            <person name="Futagami T."/>
            <person name="Toyoda A."/>
            <person name="Takaki Y."/>
            <person name="Nishi S."/>
            <person name="Hori S."/>
            <person name="Arai W."/>
            <person name="Tsubouchi T."/>
            <person name="Morono Y."/>
            <person name="Uchiyama I."/>
            <person name="Ito T."/>
            <person name="Fujiyama A."/>
            <person name="Inagaki F."/>
            <person name="Takami H."/>
        </authorList>
    </citation>
    <scope>NUCLEOTIDE SEQUENCE</scope>
    <source>
        <strain evidence="3">Expedition CK06-06</strain>
    </source>
</reference>
<dbReference type="SMART" id="SM00116">
    <property type="entry name" value="CBS"/>
    <property type="match status" value="2"/>
</dbReference>
<name>X0XFL3_9ZZZZ</name>
<evidence type="ECO:0000259" key="2">
    <source>
        <dbReference type="PROSITE" id="PS51371"/>
    </source>
</evidence>
<feature type="domain" description="CBS" evidence="2">
    <location>
        <begin position="60"/>
        <end position="117"/>
    </location>
</feature>
<dbReference type="AlphaFoldDB" id="X0XFL3"/>
<evidence type="ECO:0000256" key="1">
    <source>
        <dbReference type="ARBA" id="ARBA00022737"/>
    </source>
</evidence>
<keyword evidence="1" id="KW-0677">Repeat</keyword>
<dbReference type="PANTHER" id="PTHR48108:SF26">
    <property type="entry name" value="CBS DOMAIN-CONTAINING PROTEIN DDB_G0289609"/>
    <property type="match status" value="1"/>
</dbReference>
<feature type="non-terminal residue" evidence="3">
    <location>
        <position position="1"/>
    </location>
</feature>